<feature type="region of interest" description="Disordered" evidence="1">
    <location>
        <begin position="370"/>
        <end position="418"/>
    </location>
</feature>
<gene>
    <name evidence="2" type="ORF">C8A05DRAFT_12579</name>
</gene>
<dbReference type="AlphaFoldDB" id="A0AAN6MR91"/>
<evidence type="ECO:0000256" key="1">
    <source>
        <dbReference type="SAM" id="MobiDB-lite"/>
    </source>
</evidence>
<comment type="caution">
    <text evidence="2">The sequence shown here is derived from an EMBL/GenBank/DDBJ whole genome shotgun (WGS) entry which is preliminary data.</text>
</comment>
<dbReference type="Proteomes" id="UP001303889">
    <property type="component" value="Unassembled WGS sequence"/>
</dbReference>
<organism evidence="2 3">
    <name type="scientific">Staphylotrichum tortipilum</name>
    <dbReference type="NCBI Taxonomy" id="2831512"/>
    <lineage>
        <taxon>Eukaryota</taxon>
        <taxon>Fungi</taxon>
        <taxon>Dikarya</taxon>
        <taxon>Ascomycota</taxon>
        <taxon>Pezizomycotina</taxon>
        <taxon>Sordariomycetes</taxon>
        <taxon>Sordariomycetidae</taxon>
        <taxon>Sordariales</taxon>
        <taxon>Chaetomiaceae</taxon>
        <taxon>Staphylotrichum</taxon>
    </lineage>
</organism>
<reference evidence="2" key="1">
    <citation type="journal article" date="2023" name="Mol. Phylogenet. Evol.">
        <title>Genome-scale phylogeny and comparative genomics of the fungal order Sordariales.</title>
        <authorList>
            <person name="Hensen N."/>
            <person name="Bonometti L."/>
            <person name="Westerberg I."/>
            <person name="Brannstrom I.O."/>
            <person name="Guillou S."/>
            <person name="Cros-Aarteil S."/>
            <person name="Calhoun S."/>
            <person name="Haridas S."/>
            <person name="Kuo A."/>
            <person name="Mondo S."/>
            <person name="Pangilinan J."/>
            <person name="Riley R."/>
            <person name="LaButti K."/>
            <person name="Andreopoulos B."/>
            <person name="Lipzen A."/>
            <person name="Chen C."/>
            <person name="Yan M."/>
            <person name="Daum C."/>
            <person name="Ng V."/>
            <person name="Clum A."/>
            <person name="Steindorff A."/>
            <person name="Ohm R.A."/>
            <person name="Martin F."/>
            <person name="Silar P."/>
            <person name="Natvig D.O."/>
            <person name="Lalanne C."/>
            <person name="Gautier V."/>
            <person name="Ament-Velasquez S.L."/>
            <person name="Kruys A."/>
            <person name="Hutchinson M.I."/>
            <person name="Powell A.J."/>
            <person name="Barry K."/>
            <person name="Miller A.N."/>
            <person name="Grigoriev I.V."/>
            <person name="Debuchy R."/>
            <person name="Gladieux P."/>
            <person name="Hiltunen Thoren M."/>
            <person name="Johannesson H."/>
        </authorList>
    </citation>
    <scope>NUCLEOTIDE SEQUENCE</scope>
    <source>
        <strain evidence="2">CBS 103.79</strain>
    </source>
</reference>
<evidence type="ECO:0000313" key="2">
    <source>
        <dbReference type="EMBL" id="KAK3905620.1"/>
    </source>
</evidence>
<protein>
    <recommendedName>
        <fullName evidence="4">F-box domain-containing protein</fullName>
    </recommendedName>
</protein>
<feature type="compositionally biased region" description="Basic and acidic residues" evidence="1">
    <location>
        <begin position="385"/>
        <end position="396"/>
    </location>
</feature>
<accession>A0AAN6MR91</accession>
<sequence length="532" mass="59031">MARLSNEIIAHIISHLAAESSSRGGGSSTPAHDTQAPALTLALYATVSRAWQQHVEAVTFAHIALTPARLASPLAAQALAPDRVRHFVRSVHVDVVLPPYGEEARARHEDEADRAANDAVFTDVVRRLFALLAAPHTGIVDAGYRPKIRLSMMARCVSDQEDIEAKSFQWQVSGGSYPAIFEARYESSYLDLRPVAGKTAQDEAKALPELYCIQEFHVSYILGRRRLYYTPRTFAPWALCLIASRMPGLERIRWDLRDNEKRDVALRKRLRADFAHTLQILPSSLQHFYLRYTRHIPYDHSFQTPSILDKTDNNNNNNDKLSLALHELSQRLASFNVTADVGPEVLWPLERAEDGDGGGDPLWPRMRDYSISPGSIAPPGQWRFRRSDSESDHESDGVSIESDPGRAPGDETDDPFRSELDPEAAHVLLLALARAVRSMPALWRMTFVLGPAVSCGNHIKLLYMVKGGSAARAGDGCGGGGGTTELSIKSGSMFRPDEEVLRIWREATVENARAKSGLVVVLRDMEREVRLS</sequence>
<evidence type="ECO:0008006" key="4">
    <source>
        <dbReference type="Google" id="ProtNLM"/>
    </source>
</evidence>
<reference evidence="2" key="2">
    <citation type="submission" date="2023-05" db="EMBL/GenBank/DDBJ databases">
        <authorList>
            <consortium name="Lawrence Berkeley National Laboratory"/>
            <person name="Steindorff A."/>
            <person name="Hensen N."/>
            <person name="Bonometti L."/>
            <person name="Westerberg I."/>
            <person name="Brannstrom I.O."/>
            <person name="Guillou S."/>
            <person name="Cros-Aarteil S."/>
            <person name="Calhoun S."/>
            <person name="Haridas S."/>
            <person name="Kuo A."/>
            <person name="Mondo S."/>
            <person name="Pangilinan J."/>
            <person name="Riley R."/>
            <person name="Labutti K."/>
            <person name="Andreopoulos B."/>
            <person name="Lipzen A."/>
            <person name="Chen C."/>
            <person name="Yanf M."/>
            <person name="Daum C."/>
            <person name="Ng V."/>
            <person name="Clum A."/>
            <person name="Ohm R."/>
            <person name="Martin F."/>
            <person name="Silar P."/>
            <person name="Natvig D."/>
            <person name="Lalanne C."/>
            <person name="Gautier V."/>
            <person name="Ament-Velasquez S.L."/>
            <person name="Kruys A."/>
            <person name="Hutchinson M.I."/>
            <person name="Powell A.J."/>
            <person name="Barry K."/>
            <person name="Miller A.N."/>
            <person name="Grigoriev I.V."/>
            <person name="Debuchy R."/>
            <person name="Gladieux P."/>
            <person name="Thoren M.H."/>
            <person name="Johannesson H."/>
        </authorList>
    </citation>
    <scope>NUCLEOTIDE SEQUENCE</scope>
    <source>
        <strain evidence="2">CBS 103.79</strain>
    </source>
</reference>
<name>A0AAN6MR91_9PEZI</name>
<evidence type="ECO:0000313" key="3">
    <source>
        <dbReference type="Proteomes" id="UP001303889"/>
    </source>
</evidence>
<proteinExistence type="predicted"/>
<keyword evidence="3" id="KW-1185">Reference proteome</keyword>
<dbReference type="EMBL" id="MU855352">
    <property type="protein sequence ID" value="KAK3905620.1"/>
    <property type="molecule type" value="Genomic_DNA"/>
</dbReference>